<dbReference type="RefSeq" id="WP_307230744.1">
    <property type="nucleotide sequence ID" value="NZ_JAUSVF010000001.1"/>
</dbReference>
<organism evidence="1 2">
    <name type="scientific">Pararhizobium capsulatum DSM 1112</name>
    <dbReference type="NCBI Taxonomy" id="1121113"/>
    <lineage>
        <taxon>Bacteria</taxon>
        <taxon>Pseudomonadati</taxon>
        <taxon>Pseudomonadota</taxon>
        <taxon>Alphaproteobacteria</taxon>
        <taxon>Hyphomicrobiales</taxon>
        <taxon>Rhizobiaceae</taxon>
        <taxon>Rhizobium/Agrobacterium group</taxon>
        <taxon>Pararhizobium</taxon>
    </lineage>
</organism>
<reference evidence="1 2" key="1">
    <citation type="submission" date="2023-07" db="EMBL/GenBank/DDBJ databases">
        <title>Genomic Encyclopedia of Type Strains, Phase IV (KMG-IV): sequencing the most valuable type-strain genomes for metagenomic binning, comparative biology and taxonomic classification.</title>
        <authorList>
            <person name="Goeker M."/>
        </authorList>
    </citation>
    <scope>NUCLEOTIDE SEQUENCE [LARGE SCALE GENOMIC DNA]</scope>
    <source>
        <strain evidence="1 2">DSM 1112</strain>
    </source>
</reference>
<evidence type="ECO:0000313" key="1">
    <source>
        <dbReference type="EMBL" id="MDQ0320732.1"/>
    </source>
</evidence>
<dbReference type="Proteomes" id="UP001230207">
    <property type="component" value="Unassembled WGS sequence"/>
</dbReference>
<name>A0ABU0BS23_9HYPH</name>
<comment type="caution">
    <text evidence="1">The sequence shown here is derived from an EMBL/GenBank/DDBJ whole genome shotgun (WGS) entry which is preliminary data.</text>
</comment>
<dbReference type="EMBL" id="JAUSVF010000001">
    <property type="protein sequence ID" value="MDQ0320732.1"/>
    <property type="molecule type" value="Genomic_DNA"/>
</dbReference>
<protein>
    <submittedName>
        <fullName evidence="1">Uncharacterized protein</fullName>
    </submittedName>
</protein>
<sequence length="61" mass="7417">MQLVDQHDVEEMVVQKVWNVSDFCRRFRLDSIEENRLRRLLGDFANQQELLMNAQRKPTLR</sequence>
<accession>A0ABU0BS23</accession>
<evidence type="ECO:0000313" key="2">
    <source>
        <dbReference type="Proteomes" id="UP001230207"/>
    </source>
</evidence>
<proteinExistence type="predicted"/>
<keyword evidence="2" id="KW-1185">Reference proteome</keyword>
<gene>
    <name evidence="1" type="ORF">QO002_002870</name>
</gene>